<dbReference type="RefSeq" id="WP_191284182.1">
    <property type="nucleotide sequence ID" value="NZ_BNAI01000010.1"/>
</dbReference>
<feature type="chain" id="PRO_5035153421" evidence="2">
    <location>
        <begin position="29"/>
        <end position="893"/>
    </location>
</feature>
<keyword evidence="2" id="KW-0732">Signal</keyword>
<keyword evidence="1" id="KW-0472">Membrane</keyword>
<organism evidence="3 4">
    <name type="scientific">Pseudolysinimonas yzui</name>
    <dbReference type="NCBI Taxonomy" id="2708254"/>
    <lineage>
        <taxon>Bacteria</taxon>
        <taxon>Bacillati</taxon>
        <taxon>Actinomycetota</taxon>
        <taxon>Actinomycetes</taxon>
        <taxon>Micrococcales</taxon>
        <taxon>Microbacteriaceae</taxon>
        <taxon>Pseudolysinimonas</taxon>
    </lineage>
</organism>
<name>A0A8J3GT94_9MICO</name>
<feature type="transmembrane region" description="Helical" evidence="1">
    <location>
        <begin position="855"/>
        <end position="881"/>
    </location>
</feature>
<reference evidence="3" key="2">
    <citation type="submission" date="2020-09" db="EMBL/GenBank/DDBJ databases">
        <authorList>
            <person name="Sun Q."/>
            <person name="Zhou Y."/>
        </authorList>
    </citation>
    <scope>NUCLEOTIDE SEQUENCE</scope>
    <source>
        <strain evidence="3">CGMCC 1.16548</strain>
    </source>
</reference>
<keyword evidence="4" id="KW-1185">Reference proteome</keyword>
<evidence type="ECO:0000313" key="3">
    <source>
        <dbReference type="EMBL" id="GHF25535.1"/>
    </source>
</evidence>
<dbReference type="EMBL" id="BNAI01000010">
    <property type="protein sequence ID" value="GHF25535.1"/>
    <property type="molecule type" value="Genomic_DNA"/>
</dbReference>
<evidence type="ECO:0000256" key="1">
    <source>
        <dbReference type="SAM" id="Phobius"/>
    </source>
</evidence>
<evidence type="ECO:0000313" key="4">
    <source>
        <dbReference type="Proteomes" id="UP000617531"/>
    </source>
</evidence>
<feature type="signal peptide" evidence="2">
    <location>
        <begin position="1"/>
        <end position="28"/>
    </location>
</feature>
<sequence length="893" mass="93631">MLKKFLAGLTAIALSLGMVVLTAGPASAHHNTINAVVSCNTGTEGTWKVTWTVKNSESIAEEITASNDTTIVPVGTVINGGATLTVVRYFSVKPASNFTLTLSAKWTNNNTNTSSGTLFKNDFSDNCLPDDTSKKIYICHATGSDSNPYTRPEVSVSSIITLDPNGHGIHGDDIIPPFTYVKQGVNGSYPGQNWTTYGQWLYNNGCSNEVTPTAPTFTNAQCTGPGTYGQASYTIPSTLGVQYKVSINDGAYAVKAAGTYFVNVGTKVKVFAEELAGYELQGNDAQWKWEKTFLAPDCDVEVEPTKPTIVEAVCTGEGQVGQASYTIPSITGVKYQISSGNHNGPWSDIAAGVHYADDGSSVWIRAVALTGYEIDGTSKWELEFENIISSKCDVPAAPTFTAQICTGPGTTNTASYTIPSDDGITYQVRINGGSWQNVSAGTVNVTVFPRLIEVQALADGHIIVPGSTTYWSYNFTSAGDCLVNAYPVEPDWTDSICEADTTGSTQATYEIFATANVSYEVSTNGVDYAPIGSGVHNATAGTTVWIKAVPASGYQLSGDTGPWSHEFVSPGDCLDKAVPGDPKFVDAVCTEPGESSQATYEIVAATGVTYEISFNGVDYTTVGASVGVHNATPGTHIWIKALALPGYEILVPNIWDHVFTDPGDCIEDAPVEPVVASDQECVIDDPETGAAHYESGTITIPNTAHVTYSVNGVVTAAGVHDYAPGVYTISAVADPGYQLTGVPDPWTVEVKADEPCGQLVDLPVVDPVVTFAQTTCTTSGSYTLAVEPAQEAAGVIWTVSGGLPNTVGTHVVTTPGTVTVTATAAPGYGFAGDDDGVIEWSYDFTTLPDDCLPTLALTGGSIAAGGLGLSALLTLGGILLFTARKRDQVQLGA</sequence>
<accession>A0A8J3GT94</accession>
<dbReference type="Proteomes" id="UP000617531">
    <property type="component" value="Unassembled WGS sequence"/>
</dbReference>
<keyword evidence="1" id="KW-1133">Transmembrane helix</keyword>
<dbReference type="AlphaFoldDB" id="A0A8J3GT94"/>
<gene>
    <name evidence="3" type="ORF">GCM10011600_28170</name>
</gene>
<protein>
    <submittedName>
        <fullName evidence="3">Uncharacterized protein</fullName>
    </submittedName>
</protein>
<reference evidence="3" key="1">
    <citation type="journal article" date="2014" name="Int. J. Syst. Evol. Microbiol.">
        <title>Complete genome sequence of Corynebacterium casei LMG S-19264T (=DSM 44701T), isolated from a smear-ripened cheese.</title>
        <authorList>
            <consortium name="US DOE Joint Genome Institute (JGI-PGF)"/>
            <person name="Walter F."/>
            <person name="Albersmeier A."/>
            <person name="Kalinowski J."/>
            <person name="Ruckert C."/>
        </authorList>
    </citation>
    <scope>NUCLEOTIDE SEQUENCE</scope>
    <source>
        <strain evidence="3">CGMCC 1.16548</strain>
    </source>
</reference>
<proteinExistence type="predicted"/>
<evidence type="ECO:0000256" key="2">
    <source>
        <dbReference type="SAM" id="SignalP"/>
    </source>
</evidence>
<comment type="caution">
    <text evidence="3">The sequence shown here is derived from an EMBL/GenBank/DDBJ whole genome shotgun (WGS) entry which is preliminary data.</text>
</comment>
<keyword evidence="1" id="KW-0812">Transmembrane</keyword>